<keyword evidence="5" id="KW-1185">Reference proteome</keyword>
<accession>A0A1L9NUK9</accession>
<dbReference type="InterPro" id="IPR028081">
    <property type="entry name" value="Leu-bd"/>
</dbReference>
<name>A0A1L9NUK9_9RHOB</name>
<dbReference type="PANTHER" id="PTHR47628:SF1">
    <property type="entry name" value="ALIPHATIC AMIDASE EXPRESSION-REGULATING PROTEIN"/>
    <property type="match status" value="1"/>
</dbReference>
<evidence type="ECO:0000313" key="4">
    <source>
        <dbReference type="EMBL" id="OJI92939.1"/>
    </source>
</evidence>
<feature type="domain" description="Leucine-binding protein" evidence="3">
    <location>
        <begin position="45"/>
        <end position="338"/>
    </location>
</feature>
<evidence type="ECO:0000313" key="5">
    <source>
        <dbReference type="Proteomes" id="UP000184514"/>
    </source>
</evidence>
<dbReference type="Gene3D" id="3.40.50.2300">
    <property type="match status" value="2"/>
</dbReference>
<proteinExistence type="inferred from homology"/>
<comment type="similarity">
    <text evidence="1">Belongs to the leucine-binding protein family.</text>
</comment>
<protein>
    <submittedName>
        <fullName evidence="4">Aliphatic amidase expression-regulating protein</fullName>
    </submittedName>
</protein>
<organism evidence="4 5">
    <name type="scientific">Planktotalea frisia</name>
    <dbReference type="NCBI Taxonomy" id="696762"/>
    <lineage>
        <taxon>Bacteria</taxon>
        <taxon>Pseudomonadati</taxon>
        <taxon>Pseudomonadota</taxon>
        <taxon>Alphaproteobacteria</taxon>
        <taxon>Rhodobacterales</taxon>
        <taxon>Paracoccaceae</taxon>
        <taxon>Planktotalea</taxon>
    </lineage>
</organism>
<dbReference type="SUPFAM" id="SSF53822">
    <property type="entry name" value="Periplasmic binding protein-like I"/>
    <property type="match status" value="1"/>
</dbReference>
<dbReference type="EMBL" id="MLCB01000160">
    <property type="protein sequence ID" value="OJI92939.1"/>
    <property type="molecule type" value="Genomic_DNA"/>
</dbReference>
<evidence type="ECO:0000259" key="3">
    <source>
        <dbReference type="Pfam" id="PF13458"/>
    </source>
</evidence>
<gene>
    <name evidence="4" type="primary">amiC_4</name>
    <name evidence="4" type="ORF">PFRI_28330</name>
</gene>
<reference evidence="4 5" key="1">
    <citation type="submission" date="2016-10" db="EMBL/GenBank/DDBJ databases">
        <title>Genome sequence of Planktotalea frisia SH6-1.</title>
        <authorList>
            <person name="Poehlein A."/>
            <person name="Bakenhus I."/>
            <person name="Voget S."/>
            <person name="Brinkhoff T."/>
            <person name="Simon M."/>
        </authorList>
    </citation>
    <scope>NUCLEOTIDE SEQUENCE [LARGE SCALE GENOMIC DNA]</scope>
    <source>
        <strain evidence="4 5">SH6-1</strain>
    </source>
</reference>
<evidence type="ECO:0000256" key="2">
    <source>
        <dbReference type="ARBA" id="ARBA00022729"/>
    </source>
</evidence>
<dbReference type="AlphaFoldDB" id="A0A1L9NUK9"/>
<keyword evidence="2" id="KW-0732">Signal</keyword>
<dbReference type="Pfam" id="PF13458">
    <property type="entry name" value="Peripla_BP_6"/>
    <property type="match status" value="1"/>
</dbReference>
<dbReference type="InterPro" id="IPR028082">
    <property type="entry name" value="Peripla_BP_I"/>
</dbReference>
<dbReference type="CDD" id="cd06358">
    <property type="entry name" value="PBP1_NHase"/>
    <property type="match status" value="1"/>
</dbReference>
<comment type="caution">
    <text evidence="4">The sequence shown here is derived from an EMBL/GenBank/DDBJ whole genome shotgun (WGS) entry which is preliminary data.</text>
</comment>
<sequence length="388" mass="42464">MQCANSPCKLKKDVALGRLTAELALPIELADLRESGHLHESGSFNVALLIPMCGPAGIWAPSCISSAQVAAAELNRTNGIQGRRVQLIMIDAAIEAGEPIEEIINELIELGAIDAIVGMHLSAVRQRLSKVVRQRIPYIYTPLYEGGETTPGLFAIGETPQEQLGPAMAMLQQAFRPRKWALIGNDYVWPRSSHSFAKTCLKQMNVDLAMECYVPFGLPSMTGLVDRLEASGADAVLVSLVGQDAVNFNRVFGRRGLHKSILRLSCALEENGLMACGEGNLERLFSVSSYFGSISTDANACFKERYYAMHGEIGPALNALGQSTYEGLHYLSVLLRDFGDIWRGRSTQDGLPVIHESGRSFERNGKKERPSIYLARADGVQFCDFKLL</sequence>
<dbReference type="Proteomes" id="UP000184514">
    <property type="component" value="Unassembled WGS sequence"/>
</dbReference>
<dbReference type="PANTHER" id="PTHR47628">
    <property type="match status" value="1"/>
</dbReference>
<evidence type="ECO:0000256" key="1">
    <source>
        <dbReference type="ARBA" id="ARBA00010062"/>
    </source>
</evidence>
<dbReference type="STRING" id="696762.PFRI_28330"/>